<comment type="caution">
    <text evidence="3">The sequence shown here is derived from an EMBL/GenBank/DDBJ whole genome shotgun (WGS) entry which is preliminary data.</text>
</comment>
<organism evidence="3 4">
    <name type="scientific">Aureibacter tunicatorum</name>
    <dbReference type="NCBI Taxonomy" id="866807"/>
    <lineage>
        <taxon>Bacteria</taxon>
        <taxon>Pseudomonadati</taxon>
        <taxon>Bacteroidota</taxon>
        <taxon>Cytophagia</taxon>
        <taxon>Cytophagales</taxon>
        <taxon>Persicobacteraceae</taxon>
        <taxon>Aureibacter</taxon>
    </lineage>
</organism>
<evidence type="ECO:0000313" key="3">
    <source>
        <dbReference type="EMBL" id="MDR6241762.1"/>
    </source>
</evidence>
<dbReference type="EMBL" id="JAVDQD010000011">
    <property type="protein sequence ID" value="MDR6241762.1"/>
    <property type="molecule type" value="Genomic_DNA"/>
</dbReference>
<reference evidence="3" key="1">
    <citation type="submission" date="2023-07" db="EMBL/GenBank/DDBJ databases">
        <title>Genomic Encyclopedia of Type Strains, Phase IV (KMG-IV): sequencing the most valuable type-strain genomes for metagenomic binning, comparative biology and taxonomic classification.</title>
        <authorList>
            <person name="Goeker M."/>
        </authorList>
    </citation>
    <scope>NUCLEOTIDE SEQUENCE</scope>
    <source>
        <strain evidence="3">DSM 26174</strain>
    </source>
</reference>
<dbReference type="Proteomes" id="UP001185092">
    <property type="component" value="Unassembled WGS sequence"/>
</dbReference>
<dbReference type="RefSeq" id="WP_309942832.1">
    <property type="nucleotide sequence ID" value="NZ_AP025309.1"/>
</dbReference>
<dbReference type="SUPFAM" id="SSF46785">
    <property type="entry name" value="Winged helix' DNA-binding domain"/>
    <property type="match status" value="2"/>
</dbReference>
<gene>
    <name evidence="3" type="ORF">HNQ88_004849</name>
</gene>
<dbReference type="Pfam" id="PF01051">
    <property type="entry name" value="Rep3_N"/>
    <property type="match status" value="1"/>
</dbReference>
<protein>
    <submittedName>
        <fullName evidence="3">Plasmid replication initiation protein</fullName>
    </submittedName>
</protein>
<dbReference type="InterPro" id="IPR036390">
    <property type="entry name" value="WH_DNA-bd_sf"/>
</dbReference>
<evidence type="ECO:0000259" key="2">
    <source>
        <dbReference type="Pfam" id="PF01051"/>
    </source>
</evidence>
<feature type="domain" description="Initiator Rep protein WH1" evidence="2">
    <location>
        <begin position="5"/>
        <end position="141"/>
    </location>
</feature>
<dbReference type="InterPro" id="IPR000525">
    <property type="entry name" value="Initiator_Rep_WH1"/>
</dbReference>
<evidence type="ECO:0000313" key="4">
    <source>
        <dbReference type="Proteomes" id="UP001185092"/>
    </source>
</evidence>
<evidence type="ECO:0000256" key="1">
    <source>
        <dbReference type="ARBA" id="ARBA00038283"/>
    </source>
</evidence>
<accession>A0AAE3XSF2</accession>
<dbReference type="InterPro" id="IPR036388">
    <property type="entry name" value="WH-like_DNA-bd_sf"/>
</dbReference>
<dbReference type="Pfam" id="PF21205">
    <property type="entry name" value="Rep3_C"/>
    <property type="match status" value="1"/>
</dbReference>
<proteinExistence type="inferred from homology"/>
<dbReference type="Gene3D" id="1.10.10.10">
    <property type="entry name" value="Winged helix-like DNA-binding domain superfamily/Winged helix DNA-binding domain"/>
    <property type="match status" value="2"/>
</dbReference>
<dbReference type="AlphaFoldDB" id="A0AAE3XSF2"/>
<keyword evidence="4" id="KW-1185">Reference proteome</keyword>
<sequence length="296" mass="34850">MKKEIKKPNQLIKASHGMTLQQQRLFMAALSQVNDNDESTIEGVIDLSEICDLKNDYRAYKQAARKLTGYRIEVENDGAWEYKTLFDSFRGIDYQPIIRYRFGTSVFSEVVMLKKRFTLLKAKLIFKLKGAYSLRLYELLKIGHGEYDHVDYPVEDLRKMFSIPDHKHKRFDSFKRSVIEKPIQEINELTDINVKVEYLKKWRKVEKIRFVYQDKQVIDLLGDSNKESNEDIVKIERILKELQVSDSFLKSMSQVAFDYKALAVELEFLKDLADALPQEVVTDKVFKIFNKHRQDS</sequence>
<comment type="similarity">
    <text evidence="1">Belongs to the initiator RepB protein family.</text>
</comment>
<name>A0AAE3XSF2_9BACT</name>
<dbReference type="GO" id="GO:0006270">
    <property type="term" value="P:DNA replication initiation"/>
    <property type="evidence" value="ECO:0007669"/>
    <property type="project" value="InterPro"/>
</dbReference>
<dbReference type="GO" id="GO:0003887">
    <property type="term" value="F:DNA-directed DNA polymerase activity"/>
    <property type="evidence" value="ECO:0007669"/>
    <property type="project" value="InterPro"/>
</dbReference>